<gene>
    <name evidence="2" type="ORF">DI392_14200</name>
</gene>
<dbReference type="RefSeq" id="WP_109320358.1">
    <property type="nucleotide sequence ID" value="NZ_QFWT01000008.1"/>
</dbReference>
<feature type="domain" description="Suppressor of fused-like" evidence="1">
    <location>
        <begin position="33"/>
        <end position="206"/>
    </location>
</feature>
<proteinExistence type="predicted"/>
<protein>
    <recommendedName>
        <fullName evidence="1">Suppressor of fused-like domain-containing protein</fullName>
    </recommendedName>
</protein>
<dbReference type="Pfam" id="PF05076">
    <property type="entry name" value="SUFU"/>
    <property type="match status" value="1"/>
</dbReference>
<comment type="caution">
    <text evidence="2">The sequence shown here is derived from an EMBL/GenBank/DDBJ whole genome shotgun (WGS) entry which is preliminary data.</text>
</comment>
<accession>A0A2U3B730</accession>
<dbReference type="AlphaFoldDB" id="A0A2U3B730"/>
<evidence type="ECO:0000313" key="3">
    <source>
        <dbReference type="Proteomes" id="UP000245362"/>
    </source>
</evidence>
<dbReference type="InterPro" id="IPR020941">
    <property type="entry name" value="SUFU-like_domain"/>
</dbReference>
<dbReference type="EMBL" id="QFWT01000008">
    <property type="protein sequence ID" value="PWI32572.1"/>
    <property type="molecule type" value="Genomic_DNA"/>
</dbReference>
<dbReference type="Proteomes" id="UP000245362">
    <property type="component" value="Unassembled WGS sequence"/>
</dbReference>
<organism evidence="2 3">
    <name type="scientific">Vibrio albus</name>
    <dbReference type="NCBI Taxonomy" id="2200953"/>
    <lineage>
        <taxon>Bacteria</taxon>
        <taxon>Pseudomonadati</taxon>
        <taxon>Pseudomonadota</taxon>
        <taxon>Gammaproteobacteria</taxon>
        <taxon>Vibrionales</taxon>
        <taxon>Vibrionaceae</taxon>
        <taxon>Vibrio</taxon>
    </lineage>
</organism>
<reference evidence="2 3" key="1">
    <citation type="submission" date="2018-05" db="EMBL/GenBank/DDBJ databases">
        <title>Vibrio limimaris sp. nov., isolated from marine sediment.</title>
        <authorList>
            <person name="Li C.-M."/>
        </authorList>
    </citation>
    <scope>NUCLEOTIDE SEQUENCE [LARGE SCALE GENOMIC DNA]</scope>
    <source>
        <strain evidence="2 3">E4404</strain>
    </source>
</reference>
<sequence length="211" mass="24063">MAYQTDIDLITKHIEKNMGKIGSIFHGVGSDELHLDICHIKSGLLRRYETLVTVGMSAEPMHVPQLSNEPVYAELIILLPKGWPLKTHHLSERSNCWPIHLLKSLALYPHTSHQNLGYGSIITNGNSQSPEPYSDHHPFCASILLPSVTLKEKSFILKRKGQRPIYFFTVVPLLKNEWLYTRKHGNETLIEQLNKQHISDIVNLQRDSVIC</sequence>
<evidence type="ECO:0000313" key="2">
    <source>
        <dbReference type="EMBL" id="PWI32572.1"/>
    </source>
</evidence>
<name>A0A2U3B730_9VIBR</name>
<keyword evidence="3" id="KW-1185">Reference proteome</keyword>
<dbReference type="OrthoDB" id="4827574at2"/>
<evidence type="ECO:0000259" key="1">
    <source>
        <dbReference type="Pfam" id="PF05076"/>
    </source>
</evidence>